<comment type="caution">
    <text evidence="5">The sequence shown here is derived from an EMBL/GenBank/DDBJ whole genome shotgun (WGS) entry which is preliminary data.</text>
</comment>
<dbReference type="SUPFAM" id="SSF47923">
    <property type="entry name" value="Ypt/Rab-GAP domain of gyp1p"/>
    <property type="match status" value="2"/>
</dbReference>
<proteinExistence type="predicted"/>
<feature type="domain" description="Rab-GAP TBC" evidence="4">
    <location>
        <begin position="135"/>
        <end position="326"/>
    </location>
</feature>
<feature type="region of interest" description="Disordered" evidence="3">
    <location>
        <begin position="46"/>
        <end position="74"/>
    </location>
</feature>
<keyword evidence="6" id="KW-1185">Reference proteome</keyword>
<dbReference type="GO" id="GO:0005096">
    <property type="term" value="F:GTPase activator activity"/>
    <property type="evidence" value="ECO:0007669"/>
    <property type="project" value="UniProtKB-KW"/>
</dbReference>
<name>A0AAV1ICV7_9CHLO</name>
<dbReference type="Gene3D" id="1.10.472.80">
    <property type="entry name" value="Ypt/Rab-GAP domain of gyp1p, domain 3"/>
    <property type="match status" value="1"/>
</dbReference>
<dbReference type="InterPro" id="IPR035969">
    <property type="entry name" value="Rab-GAP_TBC_sf"/>
</dbReference>
<dbReference type="PANTHER" id="PTHR47219:SF9">
    <property type="entry name" value="GTPASE ACTIVATING PROTEIN AND CENTROSOME-ASSOCIATED, ISOFORM B"/>
    <property type="match status" value="1"/>
</dbReference>
<dbReference type="Gene3D" id="1.10.8.270">
    <property type="entry name" value="putative rabgap domain of human tbc1 domain family member 14 like domains"/>
    <property type="match status" value="1"/>
</dbReference>
<dbReference type="EMBL" id="CAUYUE010000012">
    <property type="protein sequence ID" value="CAK0785189.1"/>
    <property type="molecule type" value="Genomic_DNA"/>
</dbReference>
<dbReference type="FunFam" id="1.10.472.80:FF:000027">
    <property type="entry name" value="GTPase activating protein (Evi5)"/>
    <property type="match status" value="1"/>
</dbReference>
<feature type="compositionally biased region" description="Low complexity" evidence="3">
    <location>
        <begin position="584"/>
        <end position="600"/>
    </location>
</feature>
<gene>
    <name evidence="5" type="ORF">CVIRNUC_008395</name>
</gene>
<dbReference type="Gene3D" id="1.10.10.750">
    <property type="entry name" value="Ypt/Rab-GAP domain of gyp1p, domain 1"/>
    <property type="match status" value="1"/>
</dbReference>
<dbReference type="PROSITE" id="PS50086">
    <property type="entry name" value="TBC_RABGAP"/>
    <property type="match status" value="1"/>
</dbReference>
<evidence type="ECO:0000259" key="4">
    <source>
        <dbReference type="PROSITE" id="PS50086"/>
    </source>
</evidence>
<feature type="compositionally biased region" description="Low complexity" evidence="3">
    <location>
        <begin position="706"/>
        <end position="715"/>
    </location>
</feature>
<feature type="compositionally biased region" description="Polar residues" evidence="3">
    <location>
        <begin position="567"/>
        <end position="582"/>
    </location>
</feature>
<dbReference type="Proteomes" id="UP001314263">
    <property type="component" value="Unassembled WGS sequence"/>
</dbReference>
<protein>
    <recommendedName>
        <fullName evidence="4">Rab-GAP TBC domain-containing protein</fullName>
    </recommendedName>
</protein>
<keyword evidence="1" id="KW-0343">GTPase activation</keyword>
<feature type="compositionally biased region" description="Low complexity" evidence="3">
    <location>
        <begin position="491"/>
        <end position="515"/>
    </location>
</feature>
<dbReference type="PANTHER" id="PTHR47219">
    <property type="entry name" value="RAB GTPASE-ACTIVATING PROTEIN 1-LIKE"/>
    <property type="match status" value="1"/>
</dbReference>
<dbReference type="InterPro" id="IPR050302">
    <property type="entry name" value="Rab_GAP_TBC_domain"/>
</dbReference>
<feature type="region of interest" description="Disordered" evidence="3">
    <location>
        <begin position="409"/>
        <end position="634"/>
    </location>
</feature>
<accession>A0AAV1ICV7</accession>
<organism evidence="5 6">
    <name type="scientific">Coccomyxa viridis</name>
    <dbReference type="NCBI Taxonomy" id="1274662"/>
    <lineage>
        <taxon>Eukaryota</taxon>
        <taxon>Viridiplantae</taxon>
        <taxon>Chlorophyta</taxon>
        <taxon>core chlorophytes</taxon>
        <taxon>Trebouxiophyceae</taxon>
        <taxon>Trebouxiophyceae incertae sedis</taxon>
        <taxon>Coccomyxaceae</taxon>
        <taxon>Coccomyxa</taxon>
    </lineage>
</organism>
<dbReference type="Pfam" id="PF00566">
    <property type="entry name" value="RabGAP-TBC"/>
    <property type="match status" value="1"/>
</dbReference>
<evidence type="ECO:0000256" key="1">
    <source>
        <dbReference type="ARBA" id="ARBA00022468"/>
    </source>
</evidence>
<dbReference type="FunFam" id="1.10.8.270:FF:000001">
    <property type="entry name" value="TBC1 domain family member 1"/>
    <property type="match status" value="1"/>
</dbReference>
<dbReference type="FunFam" id="1.10.10.750:FF:000003">
    <property type="entry name" value="GTPase activating protein (Evi5)"/>
    <property type="match status" value="1"/>
</dbReference>
<feature type="compositionally biased region" description="Basic and acidic residues" evidence="3">
    <location>
        <begin position="601"/>
        <end position="613"/>
    </location>
</feature>
<evidence type="ECO:0000313" key="6">
    <source>
        <dbReference type="Proteomes" id="UP001314263"/>
    </source>
</evidence>
<feature type="compositionally biased region" description="Basic and acidic residues" evidence="3">
    <location>
        <begin position="717"/>
        <end position="727"/>
    </location>
</feature>
<feature type="compositionally biased region" description="Polar residues" evidence="3">
    <location>
        <begin position="696"/>
        <end position="705"/>
    </location>
</feature>
<sequence length="727" mass="77571">MLPGSATTQSPADSQSAAFEAQILNSSTGSHSLYWRQALSQSSLLQPNGSNVSALMSESSDDDTDTPEGSRGEVDCNGFVVGKGVNHSLPEWHLSQSKQEQRLQKWRAMLGTGNSDWKHYASKHAVKVKSRVRKGIPDRLRGVAWQLLSGGRDLLLQNEGVYERLMLAGGSDKELEIVRDLSRTYPSHVYYQQRQGPGQRSLFNVLRAYSIYDRQVGYVQGMGFIAGLLLLYMCEEDAFWTLTALLKGAVHDPLEGLFRPGLPLLQQYLFQFSALVDTEVPRVGSHLKREGVLATMFCSHWFITLFAYTLPFDHLLRVWDVLFLEGPKIIFRVGLALLKTSEETLVALPFERLLTALNSRQFPAFSRPPAQLLRLALSFRVSRRLSISLADYQKQQALEEAQQAEQLALKQKQQQAKEAEQPKQTGSGGPAQKASSGQAGEGQRSGEQLKENGNTDGLTPPSVSARQPDDSWTGEEQALQNGDHARHSPIAQQQGAASQRAAAGGIPSSPAGSEATDAGAEQAPSSSSTLADGVHAQPTDGVPRGVESLPGANGNVAEPGAFDELQSDSPTVDQVNGLSQHLQGEAGAAAHAAGASTGLAEHAEPAGLDERADSFSSAHSEMAQPLGGADVDRADVDPAAALDAVASHPAGYYSEAVAAQRSDQPSLLPAAHGNKSVARQDSSRPGTMRNGAGSAAVSSKGQAKQSGSLLSFFGGASRKDRLGGSPQ</sequence>
<reference evidence="5 6" key="1">
    <citation type="submission" date="2023-10" db="EMBL/GenBank/DDBJ databases">
        <authorList>
            <person name="Maclean D."/>
            <person name="Macfadyen A."/>
        </authorList>
    </citation>
    <scope>NUCLEOTIDE SEQUENCE [LARGE SCALE GENOMIC DNA]</scope>
</reference>
<dbReference type="SMART" id="SM00164">
    <property type="entry name" value="TBC"/>
    <property type="match status" value="1"/>
</dbReference>
<evidence type="ECO:0000256" key="3">
    <source>
        <dbReference type="SAM" id="MobiDB-lite"/>
    </source>
</evidence>
<feature type="region of interest" description="Disordered" evidence="3">
    <location>
        <begin position="656"/>
        <end position="727"/>
    </location>
</feature>
<dbReference type="InterPro" id="IPR000195">
    <property type="entry name" value="Rab-GAP-TBC_dom"/>
</dbReference>
<evidence type="ECO:0000313" key="5">
    <source>
        <dbReference type="EMBL" id="CAK0785189.1"/>
    </source>
</evidence>
<feature type="compositionally biased region" description="Polar residues" evidence="3">
    <location>
        <begin position="46"/>
        <end position="58"/>
    </location>
</feature>
<feature type="compositionally biased region" description="Polar residues" evidence="3">
    <location>
        <begin position="451"/>
        <end position="465"/>
    </location>
</feature>
<dbReference type="GO" id="GO:0031267">
    <property type="term" value="F:small GTPase binding"/>
    <property type="evidence" value="ECO:0007669"/>
    <property type="project" value="TreeGrafter"/>
</dbReference>
<keyword evidence="2" id="KW-0175">Coiled coil</keyword>
<evidence type="ECO:0000256" key="2">
    <source>
        <dbReference type="ARBA" id="ARBA00023054"/>
    </source>
</evidence>
<dbReference type="AlphaFoldDB" id="A0AAV1ICV7"/>